<proteinExistence type="inferred from homology"/>
<dbReference type="STRING" id="1707952.A6A03_14720"/>
<dbReference type="FunFam" id="3.40.50.720:FF:000311">
    <property type="entry name" value="Ornithine cyclodeaminase"/>
    <property type="match status" value="1"/>
</dbReference>
<dbReference type="InterPro" id="IPR003462">
    <property type="entry name" value="ODC_Mu_crystall"/>
</dbReference>
<evidence type="ECO:0000313" key="2">
    <source>
        <dbReference type="EMBL" id="OAN45430.1"/>
    </source>
</evidence>
<dbReference type="RefSeq" id="WP_066787635.1">
    <property type="nucleotide sequence ID" value="NZ_LWQS01000055.1"/>
</dbReference>
<dbReference type="InterPro" id="IPR023401">
    <property type="entry name" value="ODC_N"/>
</dbReference>
<dbReference type="InterPro" id="IPR036291">
    <property type="entry name" value="NAD(P)-bd_dom_sf"/>
</dbReference>
<name>A0A178M9J4_9CHLR</name>
<gene>
    <name evidence="2" type="ORF">A6A03_14720</name>
</gene>
<comment type="caution">
    <text evidence="2">The sequence shown here is derived from an EMBL/GenBank/DDBJ whole genome shotgun (WGS) entry which is preliminary data.</text>
</comment>
<dbReference type="GO" id="GO:0016491">
    <property type="term" value="F:oxidoreductase activity"/>
    <property type="evidence" value="ECO:0007669"/>
    <property type="project" value="UniProtKB-ARBA"/>
</dbReference>
<dbReference type="GO" id="GO:0005737">
    <property type="term" value="C:cytoplasm"/>
    <property type="evidence" value="ECO:0007669"/>
    <property type="project" value="TreeGrafter"/>
</dbReference>
<evidence type="ECO:0000256" key="1">
    <source>
        <dbReference type="ARBA" id="ARBA00008903"/>
    </source>
</evidence>
<dbReference type="PIRSF" id="PIRSF001439">
    <property type="entry name" value="CryM"/>
    <property type="match status" value="1"/>
</dbReference>
<dbReference type="Gene3D" id="3.30.1780.10">
    <property type="entry name" value="ornithine cyclodeaminase, domain 1"/>
    <property type="match status" value="1"/>
</dbReference>
<accession>A0A178M9J4</accession>
<dbReference type="GO" id="GO:0019752">
    <property type="term" value="P:carboxylic acid metabolic process"/>
    <property type="evidence" value="ECO:0007669"/>
    <property type="project" value="UniProtKB-ARBA"/>
</dbReference>
<dbReference type="EMBL" id="LWQS01000055">
    <property type="protein sequence ID" value="OAN45430.1"/>
    <property type="molecule type" value="Genomic_DNA"/>
</dbReference>
<dbReference type="Proteomes" id="UP000078287">
    <property type="component" value="Unassembled WGS sequence"/>
</dbReference>
<organism evidence="2 3">
    <name type="scientific">Chloroflexus islandicus</name>
    <dbReference type="NCBI Taxonomy" id="1707952"/>
    <lineage>
        <taxon>Bacteria</taxon>
        <taxon>Bacillati</taxon>
        <taxon>Chloroflexota</taxon>
        <taxon>Chloroflexia</taxon>
        <taxon>Chloroflexales</taxon>
        <taxon>Chloroflexineae</taxon>
        <taxon>Chloroflexaceae</taxon>
        <taxon>Chloroflexus</taxon>
    </lineage>
</organism>
<dbReference type="AlphaFoldDB" id="A0A178M9J4"/>
<sequence length="328" mass="34398">MRFLSAADVAQAVPMAAAIDAVEQAFGMLARGEADIPLRTAIATPAYAATTFFMPGRLGGDSPALGLKTVSVFPQNMYRAEPTIYALVTLFDPASGRPLAVLDGTYLTALRTGAASGVATRWLARPDARTLVVFGAGAQALPQLQAVLAVRPAINNVWIVNRTRDRATLLAARLRGEGFRGDIRIATDPTMPLAEADVICTATSSATPLFAAELVRPGTHLNAIGAYRPDMAEIPPALVARSRLFVDQRHAAWAEAGDLIQARAAGLIDEQHIIGELGELVNGTVAGRTAADEITLFKSVGNAVQDLAVAALALQRANELGLGTEIAL</sequence>
<keyword evidence="3" id="KW-1185">Reference proteome</keyword>
<dbReference type="SUPFAM" id="SSF51735">
    <property type="entry name" value="NAD(P)-binding Rossmann-fold domains"/>
    <property type="match status" value="1"/>
</dbReference>
<dbReference type="OrthoDB" id="9792005at2"/>
<evidence type="ECO:0000313" key="3">
    <source>
        <dbReference type="Proteomes" id="UP000078287"/>
    </source>
</evidence>
<protein>
    <submittedName>
        <fullName evidence="2">Ornithine cyclodeaminase</fullName>
    </submittedName>
</protein>
<comment type="similarity">
    <text evidence="1">Belongs to the ornithine cyclodeaminase/mu-crystallin family.</text>
</comment>
<dbReference type="Gene3D" id="3.40.50.720">
    <property type="entry name" value="NAD(P)-binding Rossmann-like Domain"/>
    <property type="match status" value="1"/>
</dbReference>
<dbReference type="PANTHER" id="PTHR13812:SF19">
    <property type="entry name" value="KETIMINE REDUCTASE MU-CRYSTALLIN"/>
    <property type="match status" value="1"/>
</dbReference>
<reference evidence="2 3" key="1">
    <citation type="submission" date="2016-04" db="EMBL/GenBank/DDBJ databases">
        <title>Chloroflexus islandicus sp. nov., a thermophilic filamentous anoxygenic phototrophic bacterium from geyser Strokkur (Iceland).</title>
        <authorList>
            <person name="Gaisin V.A."/>
            <person name="Kalashnikov A.M."/>
            <person name="Sukhacheva M.V."/>
            <person name="Grouzdev D.S."/>
            <person name="Ivanov T.M."/>
            <person name="Kuznetsov B."/>
            <person name="Gorlenko V.M."/>
        </authorList>
    </citation>
    <scope>NUCLEOTIDE SEQUENCE [LARGE SCALE GENOMIC DNA]</scope>
    <source>
        <strain evidence="3">isl-2</strain>
    </source>
</reference>
<dbReference type="Pfam" id="PF02423">
    <property type="entry name" value="OCD_Mu_crystall"/>
    <property type="match status" value="1"/>
</dbReference>
<dbReference type="PANTHER" id="PTHR13812">
    <property type="entry name" value="KETIMINE REDUCTASE MU-CRYSTALLIN"/>
    <property type="match status" value="1"/>
</dbReference>